<organism evidence="6 7">
    <name type="scientific">Shouchella clausii</name>
    <name type="common">Alkalihalobacillus clausii</name>
    <dbReference type="NCBI Taxonomy" id="79880"/>
    <lineage>
        <taxon>Bacteria</taxon>
        <taxon>Bacillati</taxon>
        <taxon>Bacillota</taxon>
        <taxon>Bacilli</taxon>
        <taxon>Bacillales</taxon>
        <taxon>Bacillaceae</taxon>
        <taxon>Shouchella</taxon>
    </lineage>
</organism>
<keyword evidence="5" id="KW-0472">Membrane</keyword>
<keyword evidence="3" id="KW-0812">Transmembrane</keyword>
<dbReference type="Proteomes" id="UP000216207">
    <property type="component" value="Unassembled WGS sequence"/>
</dbReference>
<dbReference type="AlphaFoldDB" id="A0A268NWU8"/>
<dbReference type="RefSeq" id="WP_011245856.1">
    <property type="nucleotide sequence ID" value="NZ_BOQQ01000009.1"/>
</dbReference>
<accession>A0A268NWU8</accession>
<evidence type="ECO:0000256" key="5">
    <source>
        <dbReference type="ARBA" id="ARBA00023136"/>
    </source>
</evidence>
<comment type="caution">
    <text evidence="6">The sequence shown here is derived from an EMBL/GenBank/DDBJ whole genome shotgun (WGS) entry which is preliminary data.</text>
</comment>
<dbReference type="EMBL" id="NPCC01000026">
    <property type="protein sequence ID" value="PAE87898.1"/>
    <property type="molecule type" value="Genomic_DNA"/>
</dbReference>
<dbReference type="GO" id="GO:0005886">
    <property type="term" value="C:plasma membrane"/>
    <property type="evidence" value="ECO:0007669"/>
    <property type="project" value="UniProtKB-SubCell"/>
</dbReference>
<keyword evidence="4" id="KW-1133">Transmembrane helix</keyword>
<dbReference type="OMA" id="NIWLICI"/>
<comment type="subcellular location">
    <subcellularLocation>
        <location evidence="1">Cell membrane</location>
        <topology evidence="1">Multi-pass membrane protein</topology>
    </subcellularLocation>
</comment>
<evidence type="ECO:0000256" key="3">
    <source>
        <dbReference type="ARBA" id="ARBA00022692"/>
    </source>
</evidence>
<evidence type="ECO:0000256" key="2">
    <source>
        <dbReference type="ARBA" id="ARBA00022475"/>
    </source>
</evidence>
<reference evidence="6 7" key="1">
    <citation type="submission" date="2017-07" db="EMBL/GenBank/DDBJ databases">
        <title>Isolation and whole genome analysis of endospore-forming bacteria from heroin.</title>
        <authorList>
            <person name="Kalinowski J."/>
            <person name="Ahrens B."/>
            <person name="Al-Dilaimi A."/>
            <person name="Winkler A."/>
            <person name="Wibberg D."/>
            <person name="Schleenbecker U."/>
            <person name="Ruckert C."/>
            <person name="Wolfel R."/>
            <person name="Grass G."/>
        </authorList>
    </citation>
    <scope>NUCLEOTIDE SEQUENCE [LARGE SCALE GENOMIC DNA]</scope>
    <source>
        <strain evidence="6 7">7539</strain>
    </source>
</reference>
<evidence type="ECO:0000313" key="6">
    <source>
        <dbReference type="EMBL" id="PAE87898.1"/>
    </source>
</evidence>
<keyword evidence="2" id="KW-1003">Cell membrane</keyword>
<dbReference type="Pfam" id="PF07690">
    <property type="entry name" value="MFS_1"/>
    <property type="match status" value="1"/>
</dbReference>
<protein>
    <submittedName>
        <fullName evidence="6">MFS transporter</fullName>
    </submittedName>
</protein>
<sequence length="428" mass="47863">MKRKFARLFENYIPIWGNKDYVWFLLVSMFSLAGDLVAWVITTWVLTTQFDHPAVYLTALVILTQSAYAIMSPYMGHLVDKWGPFTSLISSTGIRTVILTFLFISLLYVEDGVSPWVIVGLMTLEYIFVPLSKQSEFVMIKVLVRDEEQLIPANALQGIQFDASYIIGPLIGGLFVSTIGIYYGLVLNMASFLFLGIVMLIIAKRNKDYRDHFNVEQADNKEAKPKTFINSLKTGISFIVKTPPMLSILLIGFLWNLFVFGPIEVLYPIFTVDVLESNGFVYGLLMSVNSVGFILGLFLAGNMKWKVPFAMTMGILIGLHGLLYFFIGIVPNIVFVCVILFLGGIVIAPTDIFSKTIRQKMIPFHMLAGVSSVLAFFSFISKPIGAFLVGSLINTYGNQYSGYIMACLGLILFIACMVISFRPVMKKI</sequence>
<evidence type="ECO:0000256" key="1">
    <source>
        <dbReference type="ARBA" id="ARBA00004651"/>
    </source>
</evidence>
<gene>
    <name evidence="6" type="ORF">CHH72_16060</name>
</gene>
<dbReference type="GO" id="GO:0022857">
    <property type="term" value="F:transmembrane transporter activity"/>
    <property type="evidence" value="ECO:0007669"/>
    <property type="project" value="InterPro"/>
</dbReference>
<dbReference type="SUPFAM" id="SSF103473">
    <property type="entry name" value="MFS general substrate transporter"/>
    <property type="match status" value="1"/>
</dbReference>
<evidence type="ECO:0000313" key="7">
    <source>
        <dbReference type="Proteomes" id="UP000216207"/>
    </source>
</evidence>
<name>A0A268NWU8_SHOCL</name>
<dbReference type="InterPro" id="IPR011701">
    <property type="entry name" value="MFS"/>
</dbReference>
<proteinExistence type="predicted"/>
<dbReference type="PRINTS" id="PR01036">
    <property type="entry name" value="TCRTETB"/>
</dbReference>
<evidence type="ECO:0000256" key="4">
    <source>
        <dbReference type="ARBA" id="ARBA00022989"/>
    </source>
</evidence>
<dbReference type="CDD" id="cd06173">
    <property type="entry name" value="MFS_MefA_like"/>
    <property type="match status" value="1"/>
</dbReference>
<dbReference type="PANTHER" id="PTHR23513">
    <property type="entry name" value="INTEGRAL MEMBRANE EFFLUX PROTEIN-RELATED"/>
    <property type="match status" value="1"/>
</dbReference>
<dbReference type="PANTHER" id="PTHR23513:SF6">
    <property type="entry name" value="MAJOR FACILITATOR SUPERFAMILY ASSOCIATED DOMAIN-CONTAINING PROTEIN"/>
    <property type="match status" value="1"/>
</dbReference>
<dbReference type="InterPro" id="IPR036259">
    <property type="entry name" value="MFS_trans_sf"/>
</dbReference>
<dbReference type="Gene3D" id="1.20.1250.20">
    <property type="entry name" value="MFS general substrate transporter like domains"/>
    <property type="match status" value="1"/>
</dbReference>